<dbReference type="GO" id="GO:0062054">
    <property type="term" value="F:fluoride channel activity"/>
    <property type="evidence" value="ECO:0007669"/>
    <property type="project" value="UniProtKB-UniRule"/>
</dbReference>
<keyword evidence="10" id="KW-0915">Sodium</keyword>
<evidence type="ECO:0000313" key="11">
    <source>
        <dbReference type="EMBL" id="EIM56250.1"/>
    </source>
</evidence>
<dbReference type="Pfam" id="PF02537">
    <property type="entry name" value="CRCB"/>
    <property type="match status" value="1"/>
</dbReference>
<dbReference type="InterPro" id="IPR003691">
    <property type="entry name" value="FluC"/>
</dbReference>
<dbReference type="HAMAP" id="MF_00454">
    <property type="entry name" value="FluC"/>
    <property type="match status" value="1"/>
</dbReference>
<comment type="similarity">
    <text evidence="7 10">Belongs to the fluoride channel Fluc/FEX (TC 1.A.43) family.</text>
</comment>
<dbReference type="AlphaFoldDB" id="I5AR27"/>
<dbReference type="GO" id="GO:0005886">
    <property type="term" value="C:plasma membrane"/>
    <property type="evidence" value="ECO:0007669"/>
    <property type="project" value="UniProtKB-SubCell"/>
</dbReference>
<keyword evidence="3 10" id="KW-0812">Transmembrane</keyword>
<evidence type="ECO:0000313" key="12">
    <source>
        <dbReference type="Proteomes" id="UP000005753"/>
    </source>
</evidence>
<keyword evidence="6 10" id="KW-0407">Ion channel</keyword>
<evidence type="ECO:0000256" key="6">
    <source>
        <dbReference type="ARBA" id="ARBA00023303"/>
    </source>
</evidence>
<comment type="activity regulation">
    <text evidence="10">Na(+) is not transported, but it plays an essential structural role and its presence is essential for fluoride channel function.</text>
</comment>
<evidence type="ECO:0000256" key="5">
    <source>
        <dbReference type="ARBA" id="ARBA00023136"/>
    </source>
</evidence>
<gene>
    <name evidence="10" type="primary">fluC</name>
    <name evidence="10" type="synonym">crcB</name>
    <name evidence="11" type="ORF">EubceDRAFT1_0394</name>
</gene>
<feature type="binding site" evidence="10">
    <location>
        <position position="71"/>
    </location>
    <ligand>
        <name>Na(+)</name>
        <dbReference type="ChEBI" id="CHEBI:29101"/>
        <note>structural</note>
    </ligand>
</feature>
<dbReference type="PANTHER" id="PTHR28259:SF1">
    <property type="entry name" value="FLUORIDE EXPORT PROTEIN 1-RELATED"/>
    <property type="match status" value="1"/>
</dbReference>
<dbReference type="OrthoDB" id="9815830at2"/>
<comment type="catalytic activity">
    <reaction evidence="8">
        <text>fluoride(in) = fluoride(out)</text>
        <dbReference type="Rhea" id="RHEA:76159"/>
        <dbReference type="ChEBI" id="CHEBI:17051"/>
    </reaction>
    <physiologicalReaction direction="left-to-right" evidence="8">
        <dbReference type="Rhea" id="RHEA:76160"/>
    </physiologicalReaction>
</comment>
<dbReference type="STRING" id="633697.EubceDRAFT1_0394"/>
<evidence type="ECO:0000256" key="3">
    <source>
        <dbReference type="ARBA" id="ARBA00022692"/>
    </source>
</evidence>
<evidence type="ECO:0000256" key="1">
    <source>
        <dbReference type="ARBA" id="ARBA00004651"/>
    </source>
</evidence>
<keyword evidence="12" id="KW-1185">Reference proteome</keyword>
<proteinExistence type="inferred from homology"/>
<comment type="function">
    <text evidence="9 10">Fluoride-specific ion channel. Important for reducing fluoride concentration in the cell, thus reducing its toxicity.</text>
</comment>
<evidence type="ECO:0000256" key="4">
    <source>
        <dbReference type="ARBA" id="ARBA00022989"/>
    </source>
</evidence>
<dbReference type="HOGENOM" id="CLU_114342_3_2_9"/>
<evidence type="ECO:0000256" key="8">
    <source>
        <dbReference type="ARBA" id="ARBA00035585"/>
    </source>
</evidence>
<organism evidence="11 12">
    <name type="scientific">Eubacterium cellulosolvens (strain ATCC 43171 / JCM 9499 / 6)</name>
    <name type="common">Cillobacterium cellulosolvens</name>
    <dbReference type="NCBI Taxonomy" id="633697"/>
    <lineage>
        <taxon>Bacteria</taxon>
        <taxon>Bacillati</taxon>
        <taxon>Bacillota</taxon>
        <taxon>Clostridia</taxon>
        <taxon>Eubacteriales</taxon>
        <taxon>Eubacteriaceae</taxon>
        <taxon>Eubacterium</taxon>
    </lineage>
</organism>
<name>I5AR27_EUBC6</name>
<dbReference type="NCBIfam" id="TIGR00494">
    <property type="entry name" value="crcB"/>
    <property type="match status" value="1"/>
</dbReference>
<protein>
    <recommendedName>
        <fullName evidence="10">Fluoride-specific ion channel FluC</fullName>
    </recommendedName>
</protein>
<feature type="binding site" evidence="10">
    <location>
        <position position="74"/>
    </location>
    <ligand>
        <name>Na(+)</name>
        <dbReference type="ChEBI" id="CHEBI:29101"/>
        <note>structural</note>
    </ligand>
</feature>
<evidence type="ECO:0000256" key="2">
    <source>
        <dbReference type="ARBA" id="ARBA00022475"/>
    </source>
</evidence>
<dbReference type="Proteomes" id="UP000005753">
    <property type="component" value="Chromosome"/>
</dbReference>
<keyword evidence="10" id="KW-0813">Transport</keyword>
<keyword evidence="10" id="KW-0479">Metal-binding</keyword>
<evidence type="ECO:0000256" key="10">
    <source>
        <dbReference type="HAMAP-Rule" id="MF_00454"/>
    </source>
</evidence>
<sequence>MNFLFVAFGGALGAVARYAISLIPVKTGFPILTLITNIVGAVLIGFIVGFTGNRDGISDNVVLFWKTGVCGGFTTFSTFSLEACNLFENKQYTVGAIYVILSFGCCVLGVLCGKKLASLLIC</sequence>
<feature type="transmembrane region" description="Helical" evidence="10">
    <location>
        <begin position="62"/>
        <end position="80"/>
    </location>
</feature>
<comment type="subcellular location">
    <subcellularLocation>
        <location evidence="1 10">Cell membrane</location>
        <topology evidence="1 10">Multi-pass membrane protein</topology>
    </subcellularLocation>
</comment>
<reference evidence="11 12" key="2">
    <citation type="submission" date="2012-02" db="EMBL/GenBank/DDBJ databases">
        <title>Improved High-Quality Draft sequence of Eubacterium cellulosolvens 6.</title>
        <authorList>
            <consortium name="US DOE Joint Genome Institute"/>
            <person name="Lucas S."/>
            <person name="Han J."/>
            <person name="Lapidus A."/>
            <person name="Cheng J.-F."/>
            <person name="Goodwin L."/>
            <person name="Pitluck S."/>
            <person name="Peters L."/>
            <person name="Mikhailova N."/>
            <person name="Gu W."/>
            <person name="Detter J.C."/>
            <person name="Han C."/>
            <person name="Tapia R."/>
            <person name="Land M."/>
            <person name="Hauser L."/>
            <person name="Kyrpides N."/>
            <person name="Ivanova N."/>
            <person name="Pagani I."/>
            <person name="Johnson E."/>
            <person name="Mukhopadhyay B."/>
            <person name="Anderson I."/>
            <person name="Woyke T."/>
        </authorList>
    </citation>
    <scope>NUCLEOTIDE SEQUENCE [LARGE SCALE GENOMIC DNA]</scope>
    <source>
        <strain evidence="11 12">6</strain>
    </source>
</reference>
<evidence type="ECO:0000256" key="9">
    <source>
        <dbReference type="ARBA" id="ARBA00049940"/>
    </source>
</evidence>
<keyword evidence="5 10" id="KW-0472">Membrane</keyword>
<feature type="transmembrane region" description="Helical" evidence="10">
    <location>
        <begin position="92"/>
        <end position="111"/>
    </location>
</feature>
<dbReference type="PANTHER" id="PTHR28259">
    <property type="entry name" value="FLUORIDE EXPORT PROTEIN 1-RELATED"/>
    <property type="match status" value="1"/>
</dbReference>
<dbReference type="GO" id="GO:0046872">
    <property type="term" value="F:metal ion binding"/>
    <property type="evidence" value="ECO:0007669"/>
    <property type="project" value="UniProtKB-KW"/>
</dbReference>
<dbReference type="eggNOG" id="COG0239">
    <property type="taxonomic scope" value="Bacteria"/>
</dbReference>
<dbReference type="EMBL" id="CM001487">
    <property type="protein sequence ID" value="EIM56250.1"/>
    <property type="molecule type" value="Genomic_DNA"/>
</dbReference>
<reference evidence="11 12" key="1">
    <citation type="submission" date="2010-08" db="EMBL/GenBank/DDBJ databases">
        <authorList>
            <consortium name="US DOE Joint Genome Institute (JGI-PGF)"/>
            <person name="Lucas S."/>
            <person name="Copeland A."/>
            <person name="Lapidus A."/>
            <person name="Cheng J.-F."/>
            <person name="Bruce D."/>
            <person name="Goodwin L."/>
            <person name="Pitluck S."/>
            <person name="Land M.L."/>
            <person name="Hauser L."/>
            <person name="Chang Y.-J."/>
            <person name="Anderson I.J."/>
            <person name="Johnson E."/>
            <person name="Mulhopadhyay B."/>
            <person name="Kyrpides N."/>
            <person name="Woyke T.J."/>
        </authorList>
    </citation>
    <scope>NUCLEOTIDE SEQUENCE [LARGE SCALE GENOMIC DNA]</scope>
    <source>
        <strain evidence="11 12">6</strain>
    </source>
</reference>
<keyword evidence="10" id="KW-0406">Ion transport</keyword>
<feature type="transmembrane region" description="Helical" evidence="10">
    <location>
        <begin position="29"/>
        <end position="50"/>
    </location>
</feature>
<dbReference type="GO" id="GO:0140114">
    <property type="term" value="P:cellular detoxification of fluoride"/>
    <property type="evidence" value="ECO:0007669"/>
    <property type="project" value="UniProtKB-UniRule"/>
</dbReference>
<evidence type="ECO:0000256" key="7">
    <source>
        <dbReference type="ARBA" id="ARBA00035120"/>
    </source>
</evidence>
<accession>I5AR27</accession>
<keyword evidence="2 10" id="KW-1003">Cell membrane</keyword>
<keyword evidence="4 10" id="KW-1133">Transmembrane helix</keyword>